<gene>
    <name evidence="1" type="ORF">TSAR_004904</name>
</gene>
<organism evidence="1 2">
    <name type="scientific">Trichomalopsis sarcophagae</name>
    <dbReference type="NCBI Taxonomy" id="543379"/>
    <lineage>
        <taxon>Eukaryota</taxon>
        <taxon>Metazoa</taxon>
        <taxon>Ecdysozoa</taxon>
        <taxon>Arthropoda</taxon>
        <taxon>Hexapoda</taxon>
        <taxon>Insecta</taxon>
        <taxon>Pterygota</taxon>
        <taxon>Neoptera</taxon>
        <taxon>Endopterygota</taxon>
        <taxon>Hymenoptera</taxon>
        <taxon>Apocrita</taxon>
        <taxon>Proctotrupomorpha</taxon>
        <taxon>Chalcidoidea</taxon>
        <taxon>Pteromalidae</taxon>
        <taxon>Pteromalinae</taxon>
        <taxon>Trichomalopsis</taxon>
    </lineage>
</organism>
<accession>A0A232FBB3</accession>
<dbReference type="Proteomes" id="UP000215335">
    <property type="component" value="Unassembled WGS sequence"/>
</dbReference>
<sequence length="238" mass="27036">MLIRGSQSWSFCSVVSTYSSFGPILSAASDYKSSGIDSTLKRSEIQPSFVTLGQQKCGKETHSPLLAGSVLKISYSEMSSARRRCQVSQKFFLRTLSAPAPKLPREFPPRSFFRSKNRDTESPKIHSFKHDIERQQKNEMTDIKSLIPLIFFPRKTTTIYTTHTAQQWTMTQARALFRPSSHVNHISSSKTQRKHLPAVLVLSTSWKFGVEYVEEFYLAQNSFCISESVAQSLNNHKT</sequence>
<comment type="caution">
    <text evidence="1">The sequence shown here is derived from an EMBL/GenBank/DDBJ whole genome shotgun (WGS) entry which is preliminary data.</text>
</comment>
<proteinExistence type="predicted"/>
<evidence type="ECO:0000313" key="2">
    <source>
        <dbReference type="Proteomes" id="UP000215335"/>
    </source>
</evidence>
<dbReference type="AlphaFoldDB" id="A0A232FBB3"/>
<dbReference type="EMBL" id="NNAY01000477">
    <property type="protein sequence ID" value="OXU28116.1"/>
    <property type="molecule type" value="Genomic_DNA"/>
</dbReference>
<evidence type="ECO:0000313" key="1">
    <source>
        <dbReference type="EMBL" id="OXU28116.1"/>
    </source>
</evidence>
<name>A0A232FBB3_9HYME</name>
<reference evidence="1 2" key="1">
    <citation type="journal article" date="2017" name="Curr. Biol.">
        <title>The Evolution of Venom by Co-option of Single-Copy Genes.</title>
        <authorList>
            <person name="Martinson E.O."/>
            <person name="Mrinalini"/>
            <person name="Kelkar Y.D."/>
            <person name="Chang C.H."/>
            <person name="Werren J.H."/>
        </authorList>
    </citation>
    <scope>NUCLEOTIDE SEQUENCE [LARGE SCALE GENOMIC DNA]</scope>
    <source>
        <strain evidence="1 2">Alberta</strain>
        <tissue evidence="1">Whole body</tissue>
    </source>
</reference>
<feature type="non-terminal residue" evidence="1">
    <location>
        <position position="238"/>
    </location>
</feature>
<protein>
    <submittedName>
        <fullName evidence="1">Uncharacterized protein</fullName>
    </submittedName>
</protein>
<keyword evidence="2" id="KW-1185">Reference proteome</keyword>